<gene>
    <name evidence="1" type="ORF">MNV_60013</name>
</gene>
<evidence type="ECO:0000313" key="1">
    <source>
        <dbReference type="EMBL" id="SNQ62132.1"/>
    </source>
</evidence>
<dbReference type="EMBL" id="FZMP01000207">
    <property type="protein sequence ID" value="SNQ62132.1"/>
    <property type="molecule type" value="Genomic_DNA"/>
</dbReference>
<dbReference type="OrthoDB" id="146831at2157"/>
<organism evidence="1 2">
    <name type="scientific">Candidatus Methanoperedens nitratireducens</name>
    <dbReference type="NCBI Taxonomy" id="1392998"/>
    <lineage>
        <taxon>Archaea</taxon>
        <taxon>Methanobacteriati</taxon>
        <taxon>Methanobacteriota</taxon>
        <taxon>Stenosarchaea group</taxon>
        <taxon>Methanomicrobia</taxon>
        <taxon>Methanosarcinales</taxon>
        <taxon>ANME-2 cluster</taxon>
        <taxon>Candidatus Methanoperedentaceae</taxon>
        <taxon>Candidatus Methanoperedens</taxon>
    </lineage>
</organism>
<accession>A0A284VS87</accession>
<dbReference type="RefSeq" id="WP_096206738.1">
    <property type="nucleotide sequence ID" value="NZ_FZMP01000207.1"/>
</dbReference>
<name>A0A284VS87_9EURY</name>
<proteinExistence type="predicted"/>
<dbReference type="AlphaFoldDB" id="A0A284VS87"/>
<keyword evidence="2" id="KW-1185">Reference proteome</keyword>
<protein>
    <submittedName>
        <fullName evidence="1">Uncharacterized protein</fullName>
    </submittedName>
</protein>
<dbReference type="Proteomes" id="UP000218615">
    <property type="component" value="Unassembled WGS sequence"/>
</dbReference>
<sequence length="166" mass="18757">MKKEFQTRLENARTLADIFEIVKDAVKDSMGTSRGGLMLGLANLGNDPQGFMGAFYPVGSNIIVMNKVPLERIKETDPQLYKPYTFHVMLHEYLHSLGYLDENMVRQQVYKICKNILGDDHAATRFAADTTSFFKNLVYPGAAWKADETKLELVYGFDRSSASYIA</sequence>
<reference evidence="2" key="1">
    <citation type="submission" date="2017-06" db="EMBL/GenBank/DDBJ databases">
        <authorList>
            <person name="Cremers G."/>
        </authorList>
    </citation>
    <scope>NUCLEOTIDE SEQUENCE [LARGE SCALE GENOMIC DNA]</scope>
</reference>
<evidence type="ECO:0000313" key="2">
    <source>
        <dbReference type="Proteomes" id="UP000218615"/>
    </source>
</evidence>